<gene>
    <name evidence="1" type="ORF">OHA16_27645</name>
</gene>
<dbReference type="RefSeq" id="WP_328957022.1">
    <property type="nucleotide sequence ID" value="NZ_CP108110.1"/>
</dbReference>
<evidence type="ECO:0000313" key="1">
    <source>
        <dbReference type="EMBL" id="WUQ86398.1"/>
    </source>
</evidence>
<dbReference type="EMBL" id="CP108110">
    <property type="protein sequence ID" value="WUQ86398.1"/>
    <property type="molecule type" value="Genomic_DNA"/>
</dbReference>
<name>A0ABZ1U5D4_9ACTN</name>
<accession>A0ABZ1U5D4</accession>
<proteinExistence type="predicted"/>
<keyword evidence="2" id="KW-1185">Reference proteome</keyword>
<evidence type="ECO:0000313" key="2">
    <source>
        <dbReference type="Proteomes" id="UP001432222"/>
    </source>
</evidence>
<sequence length="283" mass="29500">MQINRIPKHAPGYTILDNGHVVRKHSLSWAARGLLGYLLSLPNGAREDVRTLAAKSVEGRATVARALRELEAAGHYVRRTVRDPVTGRVRTAVSVHEVPLADKAVHALPPVPVTPAAGSSGAGKAGSPSLRVRTVRRKEPSVHPVATAPRMTEGMGLLLELGCREPALALAGKPLADQAARVEGLLAGGWSADALMGILAAPLPGKVTHSVAAILGGRLTKVPPVPSGRGTAVKPVAVPRPRRHECAGRDGLCGRPVGGAAELCTGCRRPRVVGERTVSRTSI</sequence>
<dbReference type="Proteomes" id="UP001432222">
    <property type="component" value="Chromosome"/>
</dbReference>
<organism evidence="1 2">
    <name type="scientific">Kitasatospora purpeofusca</name>
    <dbReference type="NCBI Taxonomy" id="67352"/>
    <lineage>
        <taxon>Bacteria</taxon>
        <taxon>Bacillati</taxon>
        <taxon>Actinomycetota</taxon>
        <taxon>Actinomycetes</taxon>
        <taxon>Kitasatosporales</taxon>
        <taxon>Streptomycetaceae</taxon>
        <taxon>Kitasatospora</taxon>
    </lineage>
</organism>
<dbReference type="Pfam" id="PF13730">
    <property type="entry name" value="HTH_36"/>
    <property type="match status" value="1"/>
</dbReference>
<protein>
    <submittedName>
        <fullName evidence="1">Helix-turn-helix domain-containing protein</fullName>
    </submittedName>
</protein>
<reference evidence="1" key="1">
    <citation type="submission" date="2022-10" db="EMBL/GenBank/DDBJ databases">
        <title>The complete genomes of actinobacterial strains from the NBC collection.</title>
        <authorList>
            <person name="Joergensen T.S."/>
            <person name="Alvarez Arevalo M."/>
            <person name="Sterndorff E.B."/>
            <person name="Faurdal D."/>
            <person name="Vuksanovic O."/>
            <person name="Mourched A.-S."/>
            <person name="Charusanti P."/>
            <person name="Shaw S."/>
            <person name="Blin K."/>
            <person name="Weber T."/>
        </authorList>
    </citation>
    <scope>NUCLEOTIDE SEQUENCE</scope>
    <source>
        <strain evidence="1">NBC_00222</strain>
    </source>
</reference>